<dbReference type="Gene3D" id="3.30.565.10">
    <property type="entry name" value="Histidine kinase-like ATPase, C-terminal domain"/>
    <property type="match status" value="1"/>
</dbReference>
<comment type="caution">
    <text evidence="16">The sequence shown here is derived from an EMBL/GenBank/DDBJ whole genome shotgun (WGS) entry which is preliminary data.</text>
</comment>
<evidence type="ECO:0000256" key="10">
    <source>
        <dbReference type="ARBA" id="ARBA00022989"/>
    </source>
</evidence>
<evidence type="ECO:0000256" key="11">
    <source>
        <dbReference type="ARBA" id="ARBA00023012"/>
    </source>
</evidence>
<dbReference type="SMART" id="SM00387">
    <property type="entry name" value="HATPase_c"/>
    <property type="match status" value="1"/>
</dbReference>
<keyword evidence="4" id="KW-0597">Phosphoprotein</keyword>
<dbReference type="Gene3D" id="1.10.287.130">
    <property type="match status" value="1"/>
</dbReference>
<feature type="domain" description="Histidine kinase" evidence="14">
    <location>
        <begin position="260"/>
        <end position="461"/>
    </location>
</feature>
<gene>
    <name evidence="16" type="ORF">IOQ59_00670</name>
</gene>
<keyword evidence="8" id="KW-0418">Kinase</keyword>
<keyword evidence="6 13" id="KW-0812">Transmembrane</keyword>
<keyword evidence="10 13" id="KW-1133">Transmembrane helix</keyword>
<evidence type="ECO:0000256" key="13">
    <source>
        <dbReference type="SAM" id="Phobius"/>
    </source>
</evidence>
<dbReference type="AlphaFoldDB" id="A0A8J7JWZ1"/>
<keyword evidence="7" id="KW-0547">Nucleotide-binding</keyword>
<evidence type="ECO:0000313" key="17">
    <source>
        <dbReference type="Proteomes" id="UP000640333"/>
    </source>
</evidence>
<dbReference type="EMBL" id="JADEYS010000001">
    <property type="protein sequence ID" value="MBE9395763.1"/>
    <property type="molecule type" value="Genomic_DNA"/>
</dbReference>
<dbReference type="PROSITE" id="PS50109">
    <property type="entry name" value="HIS_KIN"/>
    <property type="match status" value="1"/>
</dbReference>
<evidence type="ECO:0000313" key="16">
    <source>
        <dbReference type="EMBL" id="MBE9395763.1"/>
    </source>
</evidence>
<evidence type="ECO:0000256" key="9">
    <source>
        <dbReference type="ARBA" id="ARBA00022840"/>
    </source>
</evidence>
<comment type="catalytic activity">
    <reaction evidence="1">
        <text>ATP + protein L-histidine = ADP + protein N-phospho-L-histidine.</text>
        <dbReference type="EC" id="2.7.13.3"/>
    </reaction>
</comment>
<evidence type="ECO:0000259" key="15">
    <source>
        <dbReference type="PROSITE" id="PS50885"/>
    </source>
</evidence>
<comment type="subcellular location">
    <subcellularLocation>
        <location evidence="2">Membrane</location>
    </subcellularLocation>
</comment>
<dbReference type="PRINTS" id="PR00344">
    <property type="entry name" value="BCTRLSENSOR"/>
</dbReference>
<evidence type="ECO:0000259" key="14">
    <source>
        <dbReference type="PROSITE" id="PS50109"/>
    </source>
</evidence>
<dbReference type="SUPFAM" id="SSF47384">
    <property type="entry name" value="Homodimeric domain of signal transducing histidine kinase"/>
    <property type="match status" value="1"/>
</dbReference>
<evidence type="ECO:0000256" key="8">
    <source>
        <dbReference type="ARBA" id="ARBA00022777"/>
    </source>
</evidence>
<keyword evidence="12 13" id="KW-0472">Membrane</keyword>
<dbReference type="InterPro" id="IPR003660">
    <property type="entry name" value="HAMP_dom"/>
</dbReference>
<dbReference type="InterPro" id="IPR036890">
    <property type="entry name" value="HATPase_C_sf"/>
</dbReference>
<dbReference type="CDD" id="cd16954">
    <property type="entry name" value="HATPase_PhoQ-like"/>
    <property type="match status" value="1"/>
</dbReference>
<evidence type="ECO:0000256" key="12">
    <source>
        <dbReference type="ARBA" id="ARBA00023136"/>
    </source>
</evidence>
<organism evidence="16 17">
    <name type="scientific">Pontibacterium sinense</name>
    <dbReference type="NCBI Taxonomy" id="2781979"/>
    <lineage>
        <taxon>Bacteria</taxon>
        <taxon>Pseudomonadati</taxon>
        <taxon>Pseudomonadota</taxon>
        <taxon>Gammaproteobacteria</taxon>
        <taxon>Oceanospirillales</taxon>
        <taxon>Oceanospirillaceae</taxon>
        <taxon>Pontibacterium</taxon>
    </lineage>
</organism>
<feature type="domain" description="HAMP" evidence="15">
    <location>
        <begin position="201"/>
        <end position="252"/>
    </location>
</feature>
<dbReference type="InterPro" id="IPR036097">
    <property type="entry name" value="HisK_dim/P_sf"/>
</dbReference>
<evidence type="ECO:0000256" key="2">
    <source>
        <dbReference type="ARBA" id="ARBA00004370"/>
    </source>
</evidence>
<evidence type="ECO:0000256" key="4">
    <source>
        <dbReference type="ARBA" id="ARBA00022553"/>
    </source>
</evidence>
<dbReference type="InterPro" id="IPR058619">
    <property type="entry name" value="PhoQ/CarS-like_HATPase"/>
</dbReference>
<evidence type="ECO:0000256" key="1">
    <source>
        <dbReference type="ARBA" id="ARBA00000085"/>
    </source>
</evidence>
<dbReference type="Pfam" id="PF02518">
    <property type="entry name" value="HATPase_c"/>
    <property type="match status" value="1"/>
</dbReference>
<dbReference type="InterPro" id="IPR005467">
    <property type="entry name" value="His_kinase_dom"/>
</dbReference>
<dbReference type="GO" id="GO:0005524">
    <property type="term" value="F:ATP binding"/>
    <property type="evidence" value="ECO:0007669"/>
    <property type="project" value="UniProtKB-KW"/>
</dbReference>
<evidence type="ECO:0000256" key="6">
    <source>
        <dbReference type="ARBA" id="ARBA00022692"/>
    </source>
</evidence>
<dbReference type="RefSeq" id="WP_193951322.1">
    <property type="nucleotide sequence ID" value="NZ_JADEYS010000001.1"/>
</dbReference>
<dbReference type="InterPro" id="IPR003594">
    <property type="entry name" value="HATPase_dom"/>
</dbReference>
<dbReference type="GO" id="GO:0000155">
    <property type="term" value="F:phosphorelay sensor kinase activity"/>
    <property type="evidence" value="ECO:0007669"/>
    <property type="project" value="InterPro"/>
</dbReference>
<accession>A0A8J7JWZ1</accession>
<feature type="transmembrane region" description="Helical" evidence="13">
    <location>
        <begin position="181"/>
        <end position="204"/>
    </location>
</feature>
<dbReference type="SUPFAM" id="SSF55874">
    <property type="entry name" value="ATPase domain of HSP90 chaperone/DNA topoisomerase II/histidine kinase"/>
    <property type="match status" value="1"/>
</dbReference>
<evidence type="ECO:0000256" key="7">
    <source>
        <dbReference type="ARBA" id="ARBA00022741"/>
    </source>
</evidence>
<sequence>MTAAWPFRLSLLRSIQGRLLVASALILPVVMLLAGLALKNAYYSSQEVAVKERLQLQVYLLLGSIELGDQLVVLPQSLQEPRYAQIGSGLYGVIHNGSGRLLWRSESSRLLPESQVSANFQLPTVLTAGASTFDHLPDAGMFRYRFSVIWELNGKEMPLQFTVMEADQPVLKASAAYFRQLMFWLAAVLVVALLAQVLIMRWGIHPLKGLARDLKMIEQGDADRLSGRYPSEVQPVTDNLNRLIDSERQQRERYRNTLGDLAHSLKTPLAVIRGAGEEQLPLHEYGSVVDEQVERMDQIVQYQLARAVKSQGGGLAQAVSVKAVVDRMLGALDKVYRDKGVCSDAQVSEMLGFAGDERDLMEVLGNLLENAYKYGDSQVRITGQLAKESLYLEIEDDGPGVNPEARQVILERGARLDTSIQGQGIGLSVAVDIVSSYDGQLEVAESDLGGARFKVTLPGGSV</sequence>
<reference evidence="16" key="1">
    <citation type="submission" date="2020-10" db="EMBL/GenBank/DDBJ databases">
        <title>Bacterium isolated from coastal waters sediment.</title>
        <authorList>
            <person name="Chen R.-J."/>
            <person name="Lu D.-C."/>
            <person name="Zhu K.-L."/>
            <person name="Du Z.-J."/>
        </authorList>
    </citation>
    <scope>NUCLEOTIDE SEQUENCE</scope>
    <source>
        <strain evidence="16">N1Y112</strain>
    </source>
</reference>
<dbReference type="InterPro" id="IPR003661">
    <property type="entry name" value="HisK_dim/P_dom"/>
</dbReference>
<dbReference type="PROSITE" id="PS50885">
    <property type="entry name" value="HAMP"/>
    <property type="match status" value="1"/>
</dbReference>
<dbReference type="GO" id="GO:0005886">
    <property type="term" value="C:plasma membrane"/>
    <property type="evidence" value="ECO:0007669"/>
    <property type="project" value="TreeGrafter"/>
</dbReference>
<dbReference type="InterPro" id="IPR050428">
    <property type="entry name" value="TCS_sensor_his_kinase"/>
</dbReference>
<dbReference type="CDD" id="cd00082">
    <property type="entry name" value="HisKA"/>
    <property type="match status" value="1"/>
</dbReference>
<protein>
    <recommendedName>
        <fullName evidence="3">histidine kinase</fullName>
        <ecNumber evidence="3">2.7.13.3</ecNumber>
    </recommendedName>
</protein>
<dbReference type="EC" id="2.7.13.3" evidence="3"/>
<dbReference type="PANTHER" id="PTHR45436:SF4">
    <property type="entry name" value="SENSOR PROTEIN PHOQ"/>
    <property type="match status" value="1"/>
</dbReference>
<dbReference type="InterPro" id="IPR004358">
    <property type="entry name" value="Sig_transdc_His_kin-like_C"/>
</dbReference>
<evidence type="ECO:0000256" key="3">
    <source>
        <dbReference type="ARBA" id="ARBA00012438"/>
    </source>
</evidence>
<keyword evidence="5" id="KW-0808">Transferase</keyword>
<keyword evidence="11" id="KW-0902">Two-component regulatory system</keyword>
<dbReference type="Proteomes" id="UP000640333">
    <property type="component" value="Unassembled WGS sequence"/>
</dbReference>
<evidence type="ECO:0000256" key="5">
    <source>
        <dbReference type="ARBA" id="ARBA00022679"/>
    </source>
</evidence>
<feature type="transmembrane region" description="Helical" evidence="13">
    <location>
        <begin position="20"/>
        <end position="38"/>
    </location>
</feature>
<name>A0A8J7JWZ1_9GAMM</name>
<proteinExistence type="predicted"/>
<dbReference type="PANTHER" id="PTHR45436">
    <property type="entry name" value="SENSOR HISTIDINE KINASE YKOH"/>
    <property type="match status" value="1"/>
</dbReference>
<keyword evidence="9" id="KW-0067">ATP-binding</keyword>
<keyword evidence="17" id="KW-1185">Reference proteome</keyword>